<evidence type="ECO:0000256" key="1">
    <source>
        <dbReference type="ARBA" id="ARBA00004496"/>
    </source>
</evidence>
<name>A0A9P6IYR9_9FUNG</name>
<feature type="compositionally biased region" description="Low complexity" evidence="6">
    <location>
        <begin position="623"/>
        <end position="644"/>
    </location>
</feature>
<protein>
    <recommendedName>
        <fullName evidence="3">Rab3 GTPase-activating protein catalytic subunit</fullName>
    </recommendedName>
</protein>
<sequence length="848" mass="93386">MESEDQDNFEFIDYTTSGPWERFIVQIENCLKQWGLVYNSYGVFNPNVMASTEGAVNLDQELALALKDESHTGDTVASLPVGAETTPTESLSMVYQHNATITLEDASYTLSYRYHPAKARIAAGVERIDLDFLPTSLEGQEHHILHRWTALTHILVLSPASNTDSTIIDLGNAKLLLSSFAIAFQNTGCNIPVFVPTGQTKNKTYTGLSMQPLLSHTRDSELGLEETAEDQAIEVRFNTVVVPYPPAYYTNLSGILDLFIERMGIENELAAMEGGLSGSEGCSQEVKEQIYVSALFSYQLDNRYDDEWRQWSDAADGSERRPDEGPSTGSIPRLPVGPIQDPLKSLQLVARFASAPSTVYLDSKNLTEMDASLANIWIMKALFKTDDSALMCGILEDVISSWSIESSTGSDKNRSSEKEQSSYVSLLQKGARIIQGSVVMVDIVDVENIVKDLFSKPSHSLPSQPLTTNARHSRRSSESSVERVVSAAELGLHFRHATTVPQGSFLWRMLQHLVDVMSPNSHITYPTSFMGFLKVLWADLLKQLSEHWDKKEMIPWVQVLKEPANERSEGVDSTPDHDKSDPPDMEANLPSIDLRFNLLHQKLSMINCCIARDRAIRQENDLSQSATADDTSSSPSTTSSASSSKPISLPGALPSSSITSFEPRSVTGTTITPVDDGSGAEQGDDSDEGVETSSKDSLGSLSGATMKLELTPSSEQNQSPSDKRNPSQHSSLQPKNELEGFKGLILLETGSPLVVPKLQNPSYMTEDMIQQQEDLFESLGLSPDAAKTRAHAQSAQLLSDMSAFKASNPGCVLGDFIRWHSPKDWDEEKHQMSARMAESGNIWQELWE</sequence>
<evidence type="ECO:0000256" key="3">
    <source>
        <dbReference type="ARBA" id="ARBA00015817"/>
    </source>
</evidence>
<keyword evidence="9" id="KW-1185">Reference proteome</keyword>
<evidence type="ECO:0000256" key="4">
    <source>
        <dbReference type="ARBA" id="ARBA00022468"/>
    </source>
</evidence>
<dbReference type="OrthoDB" id="17346at2759"/>
<gene>
    <name evidence="8" type="primary">RAB3GAP1_1</name>
    <name evidence="8" type="ORF">BGZ65_005839</name>
</gene>
<feature type="compositionally biased region" description="Polar residues" evidence="6">
    <location>
        <begin position="711"/>
        <end position="720"/>
    </location>
</feature>
<dbReference type="PANTHER" id="PTHR21422:SF9">
    <property type="entry name" value="RAB3 GTPASE-ACTIVATING PROTEIN CATALYTIC SUBUNIT"/>
    <property type="match status" value="1"/>
</dbReference>
<feature type="non-terminal residue" evidence="8">
    <location>
        <position position="848"/>
    </location>
</feature>
<evidence type="ECO:0000259" key="7">
    <source>
        <dbReference type="Pfam" id="PF13890"/>
    </source>
</evidence>
<feature type="region of interest" description="Disordered" evidence="6">
    <location>
        <begin position="563"/>
        <end position="588"/>
    </location>
</feature>
<feature type="region of interest" description="Disordered" evidence="6">
    <location>
        <begin position="621"/>
        <end position="734"/>
    </location>
</feature>
<keyword evidence="4" id="KW-0343">GTPase activation</keyword>
<dbReference type="AlphaFoldDB" id="A0A9P6IYR9"/>
<accession>A0A9P6IYR9</accession>
<dbReference type="InterPro" id="IPR045700">
    <property type="entry name" value="Rab3GAP1"/>
</dbReference>
<comment type="subcellular location">
    <subcellularLocation>
        <location evidence="1">Cytoplasm</location>
    </subcellularLocation>
</comment>
<feature type="domain" description="Rab3GAP catalytic subunit conserved" evidence="7">
    <location>
        <begin position="734"/>
        <end position="848"/>
    </location>
</feature>
<dbReference type="GO" id="GO:0005096">
    <property type="term" value="F:GTPase activator activity"/>
    <property type="evidence" value="ECO:0007669"/>
    <property type="project" value="UniProtKB-KW"/>
</dbReference>
<dbReference type="Pfam" id="PF13890">
    <property type="entry name" value="Rab3-GTPase_cat"/>
    <property type="match status" value="1"/>
</dbReference>
<comment type="similarity">
    <text evidence="2">Belongs to the Rab3-GAP catalytic subunit family.</text>
</comment>
<feature type="compositionally biased region" description="Polar residues" evidence="6">
    <location>
        <begin position="691"/>
        <end position="703"/>
    </location>
</feature>
<evidence type="ECO:0000256" key="5">
    <source>
        <dbReference type="ARBA" id="ARBA00022490"/>
    </source>
</evidence>
<dbReference type="Proteomes" id="UP000749646">
    <property type="component" value="Unassembled WGS sequence"/>
</dbReference>
<dbReference type="EMBL" id="JAAAHW010007066">
    <property type="protein sequence ID" value="KAF9951615.1"/>
    <property type="molecule type" value="Genomic_DNA"/>
</dbReference>
<keyword evidence="5" id="KW-0963">Cytoplasm</keyword>
<dbReference type="GO" id="GO:0005737">
    <property type="term" value="C:cytoplasm"/>
    <property type="evidence" value="ECO:0007669"/>
    <property type="project" value="UniProtKB-SubCell"/>
</dbReference>
<feature type="region of interest" description="Disordered" evidence="6">
    <location>
        <begin position="459"/>
        <end position="480"/>
    </location>
</feature>
<dbReference type="PANTHER" id="PTHR21422">
    <property type="entry name" value="RAB3 GTPASE-ACTIVATING PROTEIN CATALYTIC SUBUNIT"/>
    <property type="match status" value="1"/>
</dbReference>
<feature type="compositionally biased region" description="Polar residues" evidence="6">
    <location>
        <begin position="459"/>
        <end position="470"/>
    </location>
</feature>
<evidence type="ECO:0000256" key="6">
    <source>
        <dbReference type="SAM" id="MobiDB-lite"/>
    </source>
</evidence>
<comment type="caution">
    <text evidence="8">The sequence shown here is derived from an EMBL/GenBank/DDBJ whole genome shotgun (WGS) entry which is preliminary data.</text>
</comment>
<feature type="region of interest" description="Disordered" evidence="6">
    <location>
        <begin position="313"/>
        <end position="338"/>
    </location>
</feature>
<dbReference type="InterPro" id="IPR026147">
    <property type="entry name" value="Rab3GAP1_conserved"/>
</dbReference>
<proteinExistence type="inferred from homology"/>
<feature type="compositionally biased region" description="Polar residues" evidence="6">
    <location>
        <begin position="654"/>
        <end position="672"/>
    </location>
</feature>
<evidence type="ECO:0000313" key="9">
    <source>
        <dbReference type="Proteomes" id="UP000749646"/>
    </source>
</evidence>
<organism evidence="8 9">
    <name type="scientific">Modicella reniformis</name>
    <dbReference type="NCBI Taxonomy" id="1440133"/>
    <lineage>
        <taxon>Eukaryota</taxon>
        <taxon>Fungi</taxon>
        <taxon>Fungi incertae sedis</taxon>
        <taxon>Mucoromycota</taxon>
        <taxon>Mortierellomycotina</taxon>
        <taxon>Mortierellomycetes</taxon>
        <taxon>Mortierellales</taxon>
        <taxon>Mortierellaceae</taxon>
        <taxon>Modicella</taxon>
    </lineage>
</organism>
<evidence type="ECO:0000313" key="8">
    <source>
        <dbReference type="EMBL" id="KAF9951615.1"/>
    </source>
</evidence>
<feature type="compositionally biased region" description="Basic and acidic residues" evidence="6">
    <location>
        <begin position="563"/>
        <end position="582"/>
    </location>
</feature>
<reference evidence="8" key="1">
    <citation type="journal article" date="2020" name="Fungal Divers.">
        <title>Resolving the Mortierellaceae phylogeny through synthesis of multi-gene phylogenetics and phylogenomics.</title>
        <authorList>
            <person name="Vandepol N."/>
            <person name="Liber J."/>
            <person name="Desiro A."/>
            <person name="Na H."/>
            <person name="Kennedy M."/>
            <person name="Barry K."/>
            <person name="Grigoriev I.V."/>
            <person name="Miller A.N."/>
            <person name="O'Donnell K."/>
            <person name="Stajich J.E."/>
            <person name="Bonito G."/>
        </authorList>
    </citation>
    <scope>NUCLEOTIDE SEQUENCE</scope>
    <source>
        <strain evidence="8">MES-2147</strain>
    </source>
</reference>
<evidence type="ECO:0000256" key="2">
    <source>
        <dbReference type="ARBA" id="ARBA00008856"/>
    </source>
</evidence>